<evidence type="ECO:0000313" key="2">
    <source>
        <dbReference type="EMBL" id="EGG08695.1"/>
    </source>
</evidence>
<feature type="signal peptide" evidence="1">
    <location>
        <begin position="1"/>
        <end position="24"/>
    </location>
</feature>
<protein>
    <submittedName>
        <fullName evidence="2">Secreted protein</fullName>
    </submittedName>
</protein>
<sequence>MRFHNFDLMLLSLFLIALTHTACALECWRFTKLDTTAAACEDPHKRTSTLCKLSSCSASQISVGNCFKPGEGPVTKSCYAYGPSPSNVNTIPAWETAKIECKSVDQTEGTPYTCDGPLKNLAKITCNSCQ</sequence>
<dbReference type="OrthoDB" id="10486611at2759"/>
<dbReference type="RefSeq" id="XP_007408281.1">
    <property type="nucleotide sequence ID" value="XM_007408219.1"/>
</dbReference>
<keyword evidence="1" id="KW-0732">Signal</keyword>
<keyword evidence="3" id="KW-1185">Reference proteome</keyword>
<organism evidence="3">
    <name type="scientific">Melampsora larici-populina (strain 98AG31 / pathotype 3-4-7)</name>
    <name type="common">Poplar leaf rust fungus</name>
    <dbReference type="NCBI Taxonomy" id="747676"/>
    <lineage>
        <taxon>Eukaryota</taxon>
        <taxon>Fungi</taxon>
        <taxon>Dikarya</taxon>
        <taxon>Basidiomycota</taxon>
        <taxon>Pucciniomycotina</taxon>
        <taxon>Pucciniomycetes</taxon>
        <taxon>Pucciniales</taxon>
        <taxon>Melampsoraceae</taxon>
        <taxon>Melampsora</taxon>
    </lineage>
</organism>
<name>F4RGB2_MELLP</name>
<dbReference type="KEGG" id="mlr:MELLADRAFT_124290"/>
<evidence type="ECO:0000256" key="1">
    <source>
        <dbReference type="SAM" id="SignalP"/>
    </source>
</evidence>
<feature type="chain" id="PRO_5003320773" evidence="1">
    <location>
        <begin position="25"/>
        <end position="130"/>
    </location>
</feature>
<accession>F4RGB2</accession>
<dbReference type="AlphaFoldDB" id="F4RGB2"/>
<dbReference type="VEuPathDB" id="FungiDB:MELLADRAFT_124290"/>
<dbReference type="Proteomes" id="UP000001072">
    <property type="component" value="Unassembled WGS sequence"/>
</dbReference>
<proteinExistence type="predicted"/>
<reference evidence="3" key="1">
    <citation type="journal article" date="2011" name="Proc. Natl. Acad. Sci. U.S.A.">
        <title>Obligate biotrophy features unraveled by the genomic analysis of rust fungi.</title>
        <authorList>
            <person name="Duplessis S."/>
            <person name="Cuomo C.A."/>
            <person name="Lin Y.-C."/>
            <person name="Aerts A."/>
            <person name="Tisserant E."/>
            <person name="Veneault-Fourrey C."/>
            <person name="Joly D.L."/>
            <person name="Hacquard S."/>
            <person name="Amselem J."/>
            <person name="Cantarel B.L."/>
            <person name="Chiu R."/>
            <person name="Coutinho P.M."/>
            <person name="Feau N."/>
            <person name="Field M."/>
            <person name="Frey P."/>
            <person name="Gelhaye E."/>
            <person name="Goldberg J."/>
            <person name="Grabherr M.G."/>
            <person name="Kodira C.D."/>
            <person name="Kohler A."/>
            <person name="Kuees U."/>
            <person name="Lindquist E.A."/>
            <person name="Lucas S.M."/>
            <person name="Mago R."/>
            <person name="Mauceli E."/>
            <person name="Morin E."/>
            <person name="Murat C."/>
            <person name="Pangilinan J.L."/>
            <person name="Park R."/>
            <person name="Pearson M."/>
            <person name="Quesneville H."/>
            <person name="Rouhier N."/>
            <person name="Sakthikumar S."/>
            <person name="Salamov A.A."/>
            <person name="Schmutz J."/>
            <person name="Selles B."/>
            <person name="Shapiro H."/>
            <person name="Tanguay P."/>
            <person name="Tuskan G.A."/>
            <person name="Henrissat B."/>
            <person name="Van de Peer Y."/>
            <person name="Rouze P."/>
            <person name="Ellis J.G."/>
            <person name="Dodds P.N."/>
            <person name="Schein J.E."/>
            <person name="Zhong S."/>
            <person name="Hamelin R.C."/>
            <person name="Grigoriev I.V."/>
            <person name="Szabo L.J."/>
            <person name="Martin F."/>
        </authorList>
    </citation>
    <scope>NUCLEOTIDE SEQUENCE [LARGE SCALE GENOMIC DNA]</scope>
    <source>
        <strain evidence="3">98AG31 / pathotype 3-4-7</strain>
    </source>
</reference>
<evidence type="ECO:0000313" key="3">
    <source>
        <dbReference type="Proteomes" id="UP000001072"/>
    </source>
</evidence>
<dbReference type="HOGENOM" id="CLU_1938618_0_0_1"/>
<dbReference type="EMBL" id="GL883100">
    <property type="protein sequence ID" value="EGG08695.1"/>
    <property type="molecule type" value="Genomic_DNA"/>
</dbReference>
<dbReference type="GeneID" id="18926721"/>
<gene>
    <name evidence="2" type="ORF">MELLADRAFT_124290</name>
</gene>
<dbReference type="InParanoid" id="F4RGB2"/>